<feature type="compositionally biased region" description="Acidic residues" evidence="1">
    <location>
        <begin position="21"/>
        <end position="31"/>
    </location>
</feature>
<evidence type="ECO:0000313" key="2">
    <source>
        <dbReference type="EMBL" id="PNS21288.1"/>
    </source>
</evidence>
<feature type="compositionally biased region" description="Polar residues" evidence="1">
    <location>
        <begin position="357"/>
        <end position="372"/>
    </location>
</feature>
<feature type="compositionally biased region" description="Acidic residues" evidence="1">
    <location>
        <begin position="43"/>
        <end position="56"/>
    </location>
</feature>
<dbReference type="Proteomes" id="UP000243797">
    <property type="component" value="Unassembled WGS sequence"/>
</dbReference>
<dbReference type="AlphaFoldDB" id="A0A2K1R1W9"/>
<dbReference type="OrthoDB" id="5389734at2759"/>
<feature type="compositionally biased region" description="Low complexity" evidence="1">
    <location>
        <begin position="456"/>
        <end position="466"/>
    </location>
</feature>
<dbReference type="EMBL" id="NKHZ01000011">
    <property type="protein sequence ID" value="PNS21288.1"/>
    <property type="molecule type" value="Genomic_DNA"/>
</dbReference>
<keyword evidence="3" id="KW-1185">Reference proteome</keyword>
<feature type="compositionally biased region" description="Polar residues" evidence="1">
    <location>
        <begin position="474"/>
        <end position="483"/>
    </location>
</feature>
<feature type="compositionally biased region" description="Polar residues" evidence="1">
    <location>
        <begin position="753"/>
        <end position="774"/>
    </location>
</feature>
<feature type="region of interest" description="Disordered" evidence="1">
    <location>
        <begin position="1"/>
        <end position="74"/>
    </location>
</feature>
<reference evidence="2 3" key="1">
    <citation type="submission" date="2017-06" db="EMBL/GenBank/DDBJ databases">
        <title>Draft genome sequence of a variant of Elsinoe murrayae.</title>
        <authorList>
            <person name="Cheng Q."/>
        </authorList>
    </citation>
    <scope>NUCLEOTIDE SEQUENCE [LARGE SCALE GENOMIC DNA]</scope>
    <source>
        <strain evidence="2 3">CQ-2017a</strain>
    </source>
</reference>
<feature type="compositionally biased region" description="Basic and acidic residues" evidence="1">
    <location>
        <begin position="322"/>
        <end position="332"/>
    </location>
</feature>
<feature type="compositionally biased region" description="Basic and acidic residues" evidence="1">
    <location>
        <begin position="1"/>
        <end position="20"/>
    </location>
</feature>
<feature type="compositionally biased region" description="Polar residues" evidence="1">
    <location>
        <begin position="386"/>
        <end position="399"/>
    </location>
</feature>
<evidence type="ECO:0000256" key="1">
    <source>
        <dbReference type="SAM" id="MobiDB-lite"/>
    </source>
</evidence>
<feature type="region of interest" description="Disordered" evidence="1">
    <location>
        <begin position="662"/>
        <end position="774"/>
    </location>
</feature>
<protein>
    <submittedName>
        <fullName evidence="2">Uncharacterized protein</fullName>
    </submittedName>
</protein>
<feature type="compositionally biased region" description="Polar residues" evidence="1">
    <location>
        <begin position="304"/>
        <end position="321"/>
    </location>
</feature>
<sequence length="795" mass="88179">MSMDERAKGTGDQANRKSDTGLDEDAFSDDEAPIHPVPAMQEAFEESIQEAADGDEDTSRTGDPGAEARRRELLDQPTYDASWTTRWKQRPSARCHPIIKLMSQIIFGLHLLYQRQAKSDAEVVKILQVHVDEIDAFLEKTTEDFDLAMKDIDERIAFLKLPMTHVEVFDVMLDDKKFRTQLIQGNDKIEKIIERTAKAMNAALLDIQKAVNTTQQLAEYLDSVRDDWPHDTPDQSAIFVAMKGNEEGWRGCLRDLQGKGHQLGVALVQLGTVVGEMSKLAAAASRRNAHQNSNPQSPLLGGPSTHTRPGTNSQSVRGSLENSDKPLPKEPDTVGAAVRATIPKAHTTTLPHKKSKSNMIAPSNVKKSNSILKQAKSKDTGRRRPTQMQPREPTSPNTSRTRDLAGFIKSTEPPSRSDSTLRPRASANVPDPAPTLQGRMNLPSQSRPQSPPVPYYQPVQVSQQPPFQDHYQHARQQGPTSAQQHHELTTQRPRSPPRHQHTQSQAQHFTGLGEPAPIQHMRNHQQQAPGPMPAMPQPTVQPILQYPPQHERPFHNALTAVAHRQTGGSKEPAPQEYTVTFERPPRAELDATPFPREVFEQPQQTFQQVPTMLPPPVIKNRAQVQQPTESQIQLSIQSPDRVQTVHTYDPRTLHRQMQERARLASDSNNGGVPQEHHATSQAHGLVHNVSTSSGSKVDSAYTLSSGKPPSEVASQSSSRAPSRLGLFPDTNITTPPQSSRAGSFTFHSPPPQSQAGGLSPSSSMHYTQPKATNKFSKFFKRKTKDQHSYVQVSPR</sequence>
<comment type="caution">
    <text evidence="2">The sequence shown here is derived from an EMBL/GenBank/DDBJ whole genome shotgun (WGS) entry which is preliminary data.</text>
</comment>
<gene>
    <name evidence="2" type="ORF">CAC42_1067</name>
</gene>
<feature type="compositionally biased region" description="Polar residues" evidence="1">
    <location>
        <begin position="730"/>
        <end position="746"/>
    </location>
</feature>
<proteinExistence type="predicted"/>
<dbReference type="InParanoid" id="A0A2K1R1W9"/>
<feature type="compositionally biased region" description="Polar residues" evidence="1">
    <location>
        <begin position="688"/>
        <end position="720"/>
    </location>
</feature>
<feature type="region of interest" description="Disordered" evidence="1">
    <location>
        <begin position="521"/>
        <end position="543"/>
    </location>
</feature>
<dbReference type="STRING" id="2082308.A0A2K1R1W9"/>
<feature type="region of interest" description="Disordered" evidence="1">
    <location>
        <begin position="284"/>
        <end position="507"/>
    </location>
</feature>
<name>A0A2K1R1W9_9PEZI</name>
<organism evidence="2 3">
    <name type="scientific">Sphaceloma murrayae</name>
    <dbReference type="NCBI Taxonomy" id="2082308"/>
    <lineage>
        <taxon>Eukaryota</taxon>
        <taxon>Fungi</taxon>
        <taxon>Dikarya</taxon>
        <taxon>Ascomycota</taxon>
        <taxon>Pezizomycotina</taxon>
        <taxon>Dothideomycetes</taxon>
        <taxon>Dothideomycetidae</taxon>
        <taxon>Myriangiales</taxon>
        <taxon>Elsinoaceae</taxon>
        <taxon>Sphaceloma</taxon>
    </lineage>
</organism>
<evidence type="ECO:0000313" key="3">
    <source>
        <dbReference type="Proteomes" id="UP000243797"/>
    </source>
</evidence>
<accession>A0A2K1R1W9</accession>